<feature type="region of interest" description="Disordered" evidence="1">
    <location>
        <begin position="71"/>
        <end position="95"/>
    </location>
</feature>
<dbReference type="Proteomes" id="UP000193411">
    <property type="component" value="Unassembled WGS sequence"/>
</dbReference>
<feature type="compositionally biased region" description="Low complexity" evidence="1">
    <location>
        <begin position="151"/>
        <end position="167"/>
    </location>
</feature>
<feature type="compositionally biased region" description="Acidic residues" evidence="1">
    <location>
        <begin position="30"/>
        <end position="40"/>
    </location>
</feature>
<feature type="compositionally biased region" description="Low complexity" evidence="1">
    <location>
        <begin position="204"/>
        <end position="235"/>
    </location>
</feature>
<protein>
    <submittedName>
        <fullName evidence="2">Uncharacterized protein</fullName>
    </submittedName>
</protein>
<dbReference type="AlphaFoldDB" id="A0A1Y2HCS9"/>
<gene>
    <name evidence="2" type="ORF">BCR44DRAFT_1440407</name>
</gene>
<sequence>MGWASPYQPPISPVLGSPNSPTHSATPSNDSDEDDDDDDSSLGASSHGFAAGASTYNTSYYNLHNSYSGGSWQYSPSSHSSVSSRNHFSSRECPDCPKPQSYWYSCSPSYYSTHSPGGSPGRSLAQEPLDHLGYGPTQPSDSPFDPQSGGAAAPASSPTPDSTTSSPRCSATEPKTQSQADPPTWAHHPECIHFPDRDPFATRPSNTYYSPCSPSYTPTSPFSSSYVGYSPTSSGCNPTSNYSSASPGYNPAGGSPGFNPAGGSPGYNTTSTWQPMDGRAGHLRRRFT</sequence>
<feature type="region of interest" description="Disordered" evidence="1">
    <location>
        <begin position="111"/>
        <end position="288"/>
    </location>
</feature>
<dbReference type="STRING" id="765915.A0A1Y2HCS9"/>
<evidence type="ECO:0000256" key="1">
    <source>
        <dbReference type="SAM" id="MobiDB-lite"/>
    </source>
</evidence>
<feature type="compositionally biased region" description="Basic and acidic residues" evidence="1">
    <location>
        <begin position="187"/>
        <end position="200"/>
    </location>
</feature>
<reference evidence="2 3" key="1">
    <citation type="submission" date="2016-07" db="EMBL/GenBank/DDBJ databases">
        <title>Pervasive Adenine N6-methylation of Active Genes in Fungi.</title>
        <authorList>
            <consortium name="DOE Joint Genome Institute"/>
            <person name="Mondo S.J."/>
            <person name="Dannebaum R.O."/>
            <person name="Kuo R.C."/>
            <person name="Labutti K."/>
            <person name="Haridas S."/>
            <person name="Kuo A."/>
            <person name="Salamov A."/>
            <person name="Ahrendt S.R."/>
            <person name="Lipzen A."/>
            <person name="Sullivan W."/>
            <person name="Andreopoulos W.B."/>
            <person name="Clum A."/>
            <person name="Lindquist E."/>
            <person name="Daum C."/>
            <person name="Ramamoorthy G.K."/>
            <person name="Gryganskyi A."/>
            <person name="Culley D."/>
            <person name="Magnuson J.K."/>
            <person name="James T.Y."/>
            <person name="O'Malley M.A."/>
            <person name="Stajich J.E."/>
            <person name="Spatafora J.W."/>
            <person name="Visel A."/>
            <person name="Grigoriev I.V."/>
        </authorList>
    </citation>
    <scope>NUCLEOTIDE SEQUENCE [LARGE SCALE GENOMIC DNA]</scope>
    <source>
        <strain evidence="2 3">PL171</strain>
    </source>
</reference>
<feature type="compositionally biased region" description="Polar residues" evidence="1">
    <location>
        <begin position="17"/>
        <end position="27"/>
    </location>
</feature>
<dbReference type="EMBL" id="MCFL01000047">
    <property type="protein sequence ID" value="ORZ32400.1"/>
    <property type="molecule type" value="Genomic_DNA"/>
</dbReference>
<feature type="region of interest" description="Disordered" evidence="1">
    <location>
        <begin position="1"/>
        <end position="48"/>
    </location>
</feature>
<feature type="compositionally biased region" description="Low complexity" evidence="1">
    <location>
        <begin position="71"/>
        <end position="87"/>
    </location>
</feature>
<proteinExistence type="predicted"/>
<organism evidence="2 3">
    <name type="scientific">Catenaria anguillulae PL171</name>
    <dbReference type="NCBI Taxonomy" id="765915"/>
    <lineage>
        <taxon>Eukaryota</taxon>
        <taxon>Fungi</taxon>
        <taxon>Fungi incertae sedis</taxon>
        <taxon>Blastocladiomycota</taxon>
        <taxon>Blastocladiomycetes</taxon>
        <taxon>Blastocladiales</taxon>
        <taxon>Catenariaceae</taxon>
        <taxon>Catenaria</taxon>
    </lineage>
</organism>
<evidence type="ECO:0000313" key="2">
    <source>
        <dbReference type="EMBL" id="ORZ32400.1"/>
    </source>
</evidence>
<feature type="compositionally biased region" description="Polar residues" evidence="1">
    <location>
        <begin position="236"/>
        <end position="247"/>
    </location>
</feature>
<accession>A0A1Y2HCS9</accession>
<comment type="caution">
    <text evidence="2">The sequence shown here is derived from an EMBL/GenBank/DDBJ whole genome shotgun (WGS) entry which is preliminary data.</text>
</comment>
<name>A0A1Y2HCS9_9FUNG</name>
<keyword evidence="3" id="KW-1185">Reference proteome</keyword>
<evidence type="ECO:0000313" key="3">
    <source>
        <dbReference type="Proteomes" id="UP000193411"/>
    </source>
</evidence>